<feature type="region of interest" description="Disordered" evidence="1">
    <location>
        <begin position="132"/>
        <end position="160"/>
    </location>
</feature>
<keyword evidence="3" id="KW-1185">Reference proteome</keyword>
<gene>
    <name evidence="2" type="ORF">RFI_10295</name>
</gene>
<protein>
    <submittedName>
        <fullName evidence="2">Uncharacterized protein</fullName>
    </submittedName>
</protein>
<dbReference type="EMBL" id="ASPP01007607">
    <property type="protein sequence ID" value="ETO26841.1"/>
    <property type="molecule type" value="Genomic_DNA"/>
</dbReference>
<comment type="caution">
    <text evidence="2">The sequence shown here is derived from an EMBL/GenBank/DDBJ whole genome shotgun (WGS) entry which is preliminary data.</text>
</comment>
<evidence type="ECO:0000313" key="3">
    <source>
        <dbReference type="Proteomes" id="UP000023152"/>
    </source>
</evidence>
<proteinExistence type="predicted"/>
<dbReference type="AlphaFoldDB" id="X6NLH7"/>
<feature type="region of interest" description="Disordered" evidence="1">
    <location>
        <begin position="421"/>
        <end position="442"/>
    </location>
</feature>
<evidence type="ECO:0000256" key="1">
    <source>
        <dbReference type="SAM" id="MobiDB-lite"/>
    </source>
</evidence>
<evidence type="ECO:0000313" key="2">
    <source>
        <dbReference type="EMBL" id="ETO26841.1"/>
    </source>
</evidence>
<sequence length="684" mass="77358">MTSSHSTANILDLVCGVEETVLYSQTPTICRLLLSAPTAVSPKHPSCKKWLTYLKSKLRQLYNNLTVTTKEAESKDAKSDTPSKYQLMKELWTIVSLLSSTYRIVLPGDFHCIRQVCEPLLEIITYKSASEGQAKKKDSNKESKDKHPQAMPETKTHASAFSSANVSDNGFVEYRVYHGLMDILEYIKKLHKDTASTQKSNKVLNRFMSFLVSQKLLSDKSHDVGNVLSILHRVFTQFYTHSSDTSQAAKHLTAISSYCYKHLLFRRAAPSSAGDIPNLCITKRLIILKTRNNKKKNIELLSHCHSTPSNMSTWIEKLLRTIQYVMLDTIPKYWIASTHESSSQETMEELAKKGETQVHRLYKEQIKDACVMSDIVEKLAKSQQVLNGLFSLLCHEIRRKNRNTLEATQVRSNNWYNRTEELSSELTSQSDKGTGGGRRGAMKRNLTMMSELTDTSGLSSRTSVTSAMNGMSVTLPMSDLILLIFDVVSIGHVEDMTYRSLLADLYVDALWLLNVIVATFGRTLYPYMSLLLHILTSVNEETQWLRSREDYVVRKAMYVVLEHMVHLFGTYCYDCGYKDLKTYVLRDLVQSKDIVFTPPPTISHIETVWRTFQRANAGNDDLADLNANANANARDIISQKSFVLVDTPVGDVNAKKKKKTTALPISSLRRPVYTMNAFSIASLN</sequence>
<accession>X6NLH7</accession>
<name>X6NLH7_RETFI</name>
<feature type="compositionally biased region" description="Basic and acidic residues" evidence="1">
    <location>
        <begin position="133"/>
        <end position="148"/>
    </location>
</feature>
<organism evidence="2 3">
    <name type="scientific">Reticulomyxa filosa</name>
    <dbReference type="NCBI Taxonomy" id="46433"/>
    <lineage>
        <taxon>Eukaryota</taxon>
        <taxon>Sar</taxon>
        <taxon>Rhizaria</taxon>
        <taxon>Retaria</taxon>
        <taxon>Foraminifera</taxon>
        <taxon>Monothalamids</taxon>
        <taxon>Reticulomyxidae</taxon>
        <taxon>Reticulomyxa</taxon>
    </lineage>
</organism>
<dbReference type="Proteomes" id="UP000023152">
    <property type="component" value="Unassembled WGS sequence"/>
</dbReference>
<reference evidence="2 3" key="1">
    <citation type="journal article" date="2013" name="Curr. Biol.">
        <title>The Genome of the Foraminiferan Reticulomyxa filosa.</title>
        <authorList>
            <person name="Glockner G."/>
            <person name="Hulsmann N."/>
            <person name="Schleicher M."/>
            <person name="Noegel A.A."/>
            <person name="Eichinger L."/>
            <person name="Gallinger C."/>
            <person name="Pawlowski J."/>
            <person name="Sierra R."/>
            <person name="Euteneuer U."/>
            <person name="Pillet L."/>
            <person name="Moustafa A."/>
            <person name="Platzer M."/>
            <person name="Groth M."/>
            <person name="Szafranski K."/>
            <person name="Schliwa M."/>
        </authorList>
    </citation>
    <scope>NUCLEOTIDE SEQUENCE [LARGE SCALE GENOMIC DNA]</scope>
</reference>